<protein>
    <submittedName>
        <fullName evidence="2">GAF domain-containing protein</fullName>
    </submittedName>
</protein>
<feature type="domain" description="GAF" evidence="1">
    <location>
        <begin position="35"/>
        <end position="160"/>
    </location>
</feature>
<dbReference type="PANTHER" id="PTHR43102">
    <property type="entry name" value="SLR1143 PROTEIN"/>
    <property type="match status" value="1"/>
</dbReference>
<dbReference type="Proteomes" id="UP000272117">
    <property type="component" value="Unassembled WGS sequence"/>
</dbReference>
<keyword evidence="3" id="KW-1185">Reference proteome</keyword>
<dbReference type="InterPro" id="IPR029016">
    <property type="entry name" value="GAF-like_dom_sf"/>
</dbReference>
<organism evidence="2 3">
    <name type="scientific">Rufibacter latericius</name>
    <dbReference type="NCBI Taxonomy" id="2487040"/>
    <lineage>
        <taxon>Bacteria</taxon>
        <taxon>Pseudomonadati</taxon>
        <taxon>Bacteroidota</taxon>
        <taxon>Cytophagia</taxon>
        <taxon>Cytophagales</taxon>
        <taxon>Hymenobacteraceae</taxon>
        <taxon>Rufibacter</taxon>
    </lineage>
</organism>
<accession>A0A3M9MBV5</accession>
<name>A0A3M9MBV5_9BACT</name>
<dbReference type="EMBL" id="RJJD01000023">
    <property type="protein sequence ID" value="RNI22068.1"/>
    <property type="molecule type" value="Genomic_DNA"/>
</dbReference>
<reference evidence="2 3" key="1">
    <citation type="submission" date="2018-11" db="EMBL/GenBank/DDBJ databases">
        <title>Rufibacter latericius sp. nov., isolated from water in Baiyang Lake.</title>
        <authorList>
            <person name="Yang Y."/>
        </authorList>
    </citation>
    <scope>NUCLEOTIDE SEQUENCE [LARGE SCALE GENOMIC DNA]</scope>
    <source>
        <strain evidence="2 3">R-22-1c-1</strain>
    </source>
</reference>
<sequence length="177" mass="19963">MKNTFGVEIIPDNDTDRVKRLHDYQILDTETEGPFKHIAALAAHIFKVPIALVSFVDAERVWFKGNVGMEEVRQVDRGASLCSLSIMRPEATIFEDALKEPCLLANPLVAGEFGLRFYAAVPITTYDGYNLGSVCIVDKEPRAFSLDDQITLEYMAKLVMDELDLWRCQLYVNNSVN</sequence>
<dbReference type="OrthoDB" id="9811889at2"/>
<dbReference type="Pfam" id="PF01590">
    <property type="entry name" value="GAF"/>
    <property type="match status" value="1"/>
</dbReference>
<dbReference type="AlphaFoldDB" id="A0A3M9MBV5"/>
<evidence type="ECO:0000313" key="2">
    <source>
        <dbReference type="EMBL" id="RNI22068.1"/>
    </source>
</evidence>
<gene>
    <name evidence="2" type="ORF">EFB08_22460</name>
</gene>
<dbReference type="PANTHER" id="PTHR43102:SF2">
    <property type="entry name" value="GAF DOMAIN-CONTAINING PROTEIN"/>
    <property type="match status" value="1"/>
</dbReference>
<dbReference type="InterPro" id="IPR003018">
    <property type="entry name" value="GAF"/>
</dbReference>
<proteinExistence type="predicted"/>
<evidence type="ECO:0000259" key="1">
    <source>
        <dbReference type="Pfam" id="PF01590"/>
    </source>
</evidence>
<dbReference type="SUPFAM" id="SSF55781">
    <property type="entry name" value="GAF domain-like"/>
    <property type="match status" value="1"/>
</dbReference>
<evidence type="ECO:0000313" key="3">
    <source>
        <dbReference type="Proteomes" id="UP000272117"/>
    </source>
</evidence>
<comment type="caution">
    <text evidence="2">The sequence shown here is derived from an EMBL/GenBank/DDBJ whole genome shotgun (WGS) entry which is preliminary data.</text>
</comment>
<dbReference type="Gene3D" id="3.30.450.40">
    <property type="match status" value="1"/>
</dbReference>